<evidence type="ECO:0008006" key="7">
    <source>
        <dbReference type="Google" id="ProtNLM"/>
    </source>
</evidence>
<accession>A0AA89C5T9</accession>
<dbReference type="InterPro" id="IPR036397">
    <property type="entry name" value="RNaseH_sf"/>
</dbReference>
<dbReference type="InterPro" id="IPR010508">
    <property type="entry name" value="NBEA-like_DUF1088"/>
</dbReference>
<dbReference type="GO" id="GO:0016020">
    <property type="term" value="C:membrane"/>
    <property type="evidence" value="ECO:0007669"/>
    <property type="project" value="TreeGrafter"/>
</dbReference>
<comment type="caution">
    <text evidence="5">The sequence shown here is derived from an EMBL/GenBank/DDBJ whole genome shotgun (WGS) entry which is preliminary data.</text>
</comment>
<feature type="region of interest" description="Disordered" evidence="1">
    <location>
        <begin position="1025"/>
        <end position="1092"/>
    </location>
</feature>
<sequence>MSLVGEEEKKVESTDDILKDSGNDELKFGLLIGLIKVGQVSNKDVVDTVLHLLVGGEFDIETNFIIQEPQNVLHMLRLLTNCPITLQAEIWSVFTAMLKKSRRNLQACTEVTLIEHTLNLIKDSDDVIADLLVEMLATLASYSISVRELKMLFSLLKAVDGKWQRHSVKLLNVLEVMPQRDGPDEFFMFPGRKGSYIGLPPIKTWPYQNGWTFTCWIRLDPVTGAIVERERPYLYCFKTNKGVGYSAHFLGNSLVITTMKIKGKGFQHCVKYDFQPRKWYMVSVVHVYNRWSKSELRCYVNGELASFADISWLVSTNDPFDKCYLGASAEGETDHMFCGQMSTVYLFSESLAPQQIAAIYKLGPSYKSQFRFENENGQGGVEVDKKLVYDGKLTSAIVFMYNPIACDGQLCLESSPKGNMPHFLHVQHALMSGEVKAVITHSIFSVLHSLGGVQVLFPMFGQLDYPVLRGSDQPCEVDYTICSKLMCILCNLMDSSITIQQQMLQNKGFLVIGYLLEKASRDHVTPEVLESFLKLTQFLVELPSGSMLLKHLFDHILFNPSLWIHSSVEVQTKLYCYLATEFINNAQIYNSIRRVSAVLQTMHTLKLYYWVVNPFDRSGIIPKGTDGQRPNYDEIVKLRSFMLLYLRQLLLKGYGVQEDELQSLLNYLSTLHEDDNLMDVLQLTVSLMAEHPQSMVPAFDKKGGIRTIFKLLASPSEQLRIQSLKLLGFWLMRSTHKRKQDSLGPHNLFSLIGERLMLNEQGISKPIYNVLFELLTERMSLETYKERHSEPESHFRIENSAVLKVVATMIRQSKPSKEVVEVKRIFLSDLTILCNNNRENRRTVLQMSVWQDWLFSLSYIYPRNEEEQKITDMVMSLFKMLLHHAVKFEYGGWRVWIDTLAILHSKVAYEDFKIHMSKMYMQYDRQRVDNVDPQQRGNYPISTISGVSDQEASRPMPKSTVKITELPEEGTEDSEAKEEEGASQDAKRGAGDGGVSEELGDNANAQVRKFLEEVIDKAIKQVEAEARDKAEDQTVSSVESTEPKTEAVTEQSKATSQGAEGPVPGDVRAPERGTSKLQRSESLPPQSVPRHVPTRAQSFRTDGQGGRMFNPGPRAPPFRIPEFRWSGLHQKLLSDLLFSIETDLQVWKSHSTKTVIDFVNASDNHIYVVNVTHMISQLADNLITSCGGLLPLLAAATSPNGEVEILEPTQGLSIEQAVSILQRIMNMTDILVFASSTNFAELEQEKNMPTGGILRQCLRLVCTAAVRNCLECRHRSGHRSQPPTPTPPPSSGVNGTDPIQALIKASHPTEKNIVENLNEQLSPIKDYDKLLQDMDINRLRAVVYRDVEETKQAQFLALAIVYFTSVLMVSKYRDILEPPSPAAATPTANRMSINAPSASTILQNLRPLLENSQNEEILRTSLMEGKNSIIKPDRTKSSISIAQSEARTDMIVDGVEDDGSILAQMACGSISNEDSGLSLVGTGNEGTSLAVANANQNADTETESLESSTEETEESSSKQKEEDLEEEEDEEEEEEEESLSGEGTSEADTSREIVEGEEVPAQPEQLNSSVEEAPMPKMKIKADIHITDTTDEEETESVDRSDTPGSEVLEKGAESEHAQQEEEVEDEEKQEAAGDEGGEKENGTAGEENGTADEENGTVDEVKENGEETGTEDSKSGDTEEQAEAKNEDQTKEEDTAPPTEEQTNEEETTPQVNSEAAQIETVNQTTEKEIVNGDVQEDERRENVNENKPISSISVTNQTPKGKEHNTDRPKLEKLDIHTKIPAALENLPSAVEAGGSLTERLERALGSVAPLLREIFVDFAPFLSKTLIGSHGQELLIGGLVTLKQSTSVVELVMLLCSQEWQNSLQKHAGLAFIELVNEGRLLAHATRDHIVRVANEAEFILNRMRAEDVQKHAEFESLCAQTMLDRKEEERMCDHLIKSAKRRDQVVAVKIRDKILNILGNKHGAWGELSEKGAEYWKLDVWEDDSRRRRRLMRNPIGSTHPEATLKAALEHGENEDAINQAREAFHAHLAATKKAQQQTPDYTDEELMMEERDLEQEFAGPVALSTSCKLIAPGVAVNGTMAITKTEMYFEMDEDNEENKQIDPKLRENVKLKHRGKLTKGALFLQDNAPVHKSVTAMAAIYDCSFNLIEHPPYSHDLAPSDFHLFLKLKAAISGTHFQSDDEVILAVDGFLISQDKVFFKYGTMIDVVSGDTEQIYGEIQQIYGENINIGFCVENLVDFLSYVEDSNLDGYLSRDLKGPTDFPMEGVFPYSNRSHASLIFKSKDILKFPDSGKSQLVNVRP</sequence>
<dbReference type="Gene3D" id="3.30.420.10">
    <property type="entry name" value="Ribonuclease H-like superfamily/Ribonuclease H"/>
    <property type="match status" value="1"/>
</dbReference>
<feature type="compositionally biased region" description="Acidic residues" evidence="1">
    <location>
        <begin position="966"/>
        <end position="982"/>
    </location>
</feature>
<dbReference type="InterPro" id="IPR050865">
    <property type="entry name" value="BEACH_Domain"/>
</dbReference>
<feature type="domain" description="DUF1088" evidence="2">
    <location>
        <begin position="1881"/>
        <end position="2042"/>
    </location>
</feature>
<evidence type="ECO:0000259" key="3">
    <source>
        <dbReference type="Pfam" id="PF15787"/>
    </source>
</evidence>
<feature type="domain" description="Neurobeachin alpha-solenoid region" evidence="4">
    <location>
        <begin position="40"/>
        <end position="177"/>
    </location>
</feature>
<dbReference type="Pfam" id="PF13385">
    <property type="entry name" value="Laminin_G_3"/>
    <property type="match status" value="1"/>
</dbReference>
<feature type="compositionally biased region" description="Acidic residues" evidence="1">
    <location>
        <begin position="1500"/>
        <end position="1514"/>
    </location>
</feature>
<evidence type="ECO:0000259" key="2">
    <source>
        <dbReference type="Pfam" id="PF06469"/>
    </source>
</evidence>
<dbReference type="Pfam" id="PF20425">
    <property type="entry name" value="Neurobeachin"/>
    <property type="match status" value="1"/>
</dbReference>
<evidence type="ECO:0000256" key="1">
    <source>
        <dbReference type="SAM" id="MobiDB-lite"/>
    </source>
</evidence>
<dbReference type="PANTHER" id="PTHR13743:SF162">
    <property type="entry name" value="NEUROBEACHIN"/>
    <property type="match status" value="1"/>
</dbReference>
<feature type="region of interest" description="Disordered" evidence="1">
    <location>
        <begin position="1275"/>
        <end position="1298"/>
    </location>
</feature>
<protein>
    <recommendedName>
        <fullName evidence="7">Neurobeachin</fullName>
    </recommendedName>
</protein>
<dbReference type="InterPro" id="IPR013320">
    <property type="entry name" value="ConA-like_dom_sf"/>
</dbReference>
<feature type="compositionally biased region" description="Polar residues" evidence="1">
    <location>
        <begin position="1747"/>
        <end position="1761"/>
    </location>
</feature>
<dbReference type="InterPro" id="IPR046852">
    <property type="entry name" value="Neurobeachin_a-sol"/>
</dbReference>
<feature type="compositionally biased region" description="Basic and acidic residues" evidence="1">
    <location>
        <begin position="1660"/>
        <end position="1695"/>
    </location>
</feature>
<name>A0AA89C5T9_PINIB</name>
<feature type="compositionally biased region" description="Polar residues" evidence="1">
    <location>
        <begin position="1712"/>
        <end position="1726"/>
    </location>
</feature>
<dbReference type="InterPro" id="IPR031570">
    <property type="entry name" value="NBEA/BDCP_DUF4704"/>
</dbReference>
<organism evidence="5 6">
    <name type="scientific">Pinctada imbricata</name>
    <name type="common">Atlantic pearl-oyster</name>
    <name type="synonym">Pinctada martensii</name>
    <dbReference type="NCBI Taxonomy" id="66713"/>
    <lineage>
        <taxon>Eukaryota</taxon>
        <taxon>Metazoa</taxon>
        <taxon>Spiralia</taxon>
        <taxon>Lophotrochozoa</taxon>
        <taxon>Mollusca</taxon>
        <taxon>Bivalvia</taxon>
        <taxon>Autobranchia</taxon>
        <taxon>Pteriomorphia</taxon>
        <taxon>Pterioida</taxon>
        <taxon>Pterioidea</taxon>
        <taxon>Pteriidae</taxon>
        <taxon>Pinctada</taxon>
    </lineage>
</organism>
<dbReference type="Pfam" id="PF15787">
    <property type="entry name" value="DUF4704"/>
    <property type="match status" value="1"/>
</dbReference>
<dbReference type="PANTHER" id="PTHR13743">
    <property type="entry name" value="BEIGE/BEACH-RELATED"/>
    <property type="match status" value="1"/>
</dbReference>
<dbReference type="FunFam" id="2.60.120.200:FF:000010">
    <property type="entry name" value="neurobeachin isoform X2"/>
    <property type="match status" value="1"/>
</dbReference>
<dbReference type="InterPro" id="IPR016024">
    <property type="entry name" value="ARM-type_fold"/>
</dbReference>
<dbReference type="Proteomes" id="UP001186944">
    <property type="component" value="Unassembled WGS sequence"/>
</dbReference>
<evidence type="ECO:0000259" key="4">
    <source>
        <dbReference type="Pfam" id="PF20425"/>
    </source>
</evidence>
<dbReference type="SUPFAM" id="SSF49899">
    <property type="entry name" value="Concanavalin A-like lectins/glucanases"/>
    <property type="match status" value="1"/>
</dbReference>
<feature type="compositionally biased region" description="Polar residues" evidence="1">
    <location>
        <begin position="1048"/>
        <end position="1058"/>
    </location>
</feature>
<dbReference type="SUPFAM" id="SSF48371">
    <property type="entry name" value="ARM repeat"/>
    <property type="match status" value="1"/>
</dbReference>
<dbReference type="Gene3D" id="2.60.120.200">
    <property type="match status" value="1"/>
</dbReference>
<gene>
    <name evidence="5" type="ORF">FSP39_022596</name>
</gene>
<dbReference type="GO" id="GO:0008104">
    <property type="term" value="P:intracellular protein localization"/>
    <property type="evidence" value="ECO:0007669"/>
    <property type="project" value="TreeGrafter"/>
</dbReference>
<feature type="compositionally biased region" description="Acidic residues" evidence="1">
    <location>
        <begin position="1621"/>
        <end position="1636"/>
    </location>
</feature>
<evidence type="ECO:0000313" key="5">
    <source>
        <dbReference type="EMBL" id="KAK3100612.1"/>
    </source>
</evidence>
<dbReference type="GO" id="GO:0005829">
    <property type="term" value="C:cytosol"/>
    <property type="evidence" value="ECO:0007669"/>
    <property type="project" value="TreeGrafter"/>
</dbReference>
<feature type="region of interest" description="Disordered" evidence="1">
    <location>
        <begin position="931"/>
        <end position="1000"/>
    </location>
</feature>
<feature type="compositionally biased region" description="Polar residues" evidence="1">
    <location>
        <begin position="932"/>
        <end position="950"/>
    </location>
</feature>
<feature type="region of interest" description="Disordered" evidence="1">
    <location>
        <begin position="1493"/>
        <end position="1769"/>
    </location>
</feature>
<proteinExistence type="predicted"/>
<feature type="compositionally biased region" description="Basic and acidic residues" evidence="1">
    <location>
        <begin position="1597"/>
        <end position="1620"/>
    </location>
</feature>
<keyword evidence="6" id="KW-1185">Reference proteome</keyword>
<dbReference type="EMBL" id="VSWD01000006">
    <property type="protein sequence ID" value="KAK3100612.1"/>
    <property type="molecule type" value="Genomic_DNA"/>
</dbReference>
<feature type="compositionally biased region" description="Acidic residues" evidence="1">
    <location>
        <begin position="1522"/>
        <end position="1539"/>
    </location>
</feature>
<dbReference type="GO" id="GO:0003676">
    <property type="term" value="F:nucleic acid binding"/>
    <property type="evidence" value="ECO:0007669"/>
    <property type="project" value="InterPro"/>
</dbReference>
<reference evidence="5" key="1">
    <citation type="submission" date="2019-08" db="EMBL/GenBank/DDBJ databases">
        <title>The improved chromosome-level genome for the pearl oyster Pinctada fucata martensii using PacBio sequencing and Hi-C.</title>
        <authorList>
            <person name="Zheng Z."/>
        </authorList>
    </citation>
    <scope>NUCLEOTIDE SEQUENCE</scope>
    <source>
        <strain evidence="5">ZZ-2019</strain>
        <tissue evidence="5">Adductor muscle</tissue>
    </source>
</reference>
<dbReference type="Pfam" id="PF06469">
    <property type="entry name" value="DUF1088"/>
    <property type="match status" value="1"/>
</dbReference>
<dbReference type="GO" id="GO:0019901">
    <property type="term" value="F:protein kinase binding"/>
    <property type="evidence" value="ECO:0007669"/>
    <property type="project" value="TreeGrafter"/>
</dbReference>
<feature type="domain" description="DUF4704" evidence="3">
    <location>
        <begin position="423"/>
        <end position="905"/>
    </location>
</feature>
<feature type="compositionally biased region" description="Polar residues" evidence="1">
    <location>
        <begin position="1075"/>
        <end position="1085"/>
    </location>
</feature>
<evidence type="ECO:0000313" key="6">
    <source>
        <dbReference type="Proteomes" id="UP001186944"/>
    </source>
</evidence>